<dbReference type="EMBL" id="JAULSO010000001">
    <property type="protein sequence ID" value="KAK3692550.1"/>
    <property type="molecule type" value="Genomic_DNA"/>
</dbReference>
<keyword evidence="2" id="KW-0812">Transmembrane</keyword>
<evidence type="ECO:0000313" key="4">
    <source>
        <dbReference type="Proteomes" id="UP001270362"/>
    </source>
</evidence>
<feature type="transmembrane region" description="Helical" evidence="2">
    <location>
        <begin position="304"/>
        <end position="323"/>
    </location>
</feature>
<sequence length="324" mass="34174">MDLITPSAQVQVVCGETVTVSSLSHLQVVHGRPAWPGLETIMPTAAASHYIPRHNGFTLPRRLLPCLVALLASLSHAHAHAQNETSASVSSDATTAAITQAITQVVQVFFINERAFEGLPYTLFHRDSGSVVGVDTAADRTTLVITTTRVDQRPPPQPSTHSHTHNHTHTHNSDTPPSESRWHDYTADATGHPSTITQGPTTFLFTGTRRGPNHTVVNECSLNGTVAASCNLTHVGSAWYTADSAWNGTYSTYRYNWTSGDRGGFAPVTITAGAELLVAAANQTGIASTNSKANGGGLVAARDALWRAVLVVGVAVAVGAIGFG</sequence>
<reference evidence="3" key="2">
    <citation type="submission" date="2023-06" db="EMBL/GenBank/DDBJ databases">
        <authorList>
            <consortium name="Lawrence Berkeley National Laboratory"/>
            <person name="Haridas S."/>
            <person name="Hensen N."/>
            <person name="Bonometti L."/>
            <person name="Westerberg I."/>
            <person name="Brannstrom I.O."/>
            <person name="Guillou S."/>
            <person name="Cros-Aarteil S."/>
            <person name="Calhoun S."/>
            <person name="Kuo A."/>
            <person name="Mondo S."/>
            <person name="Pangilinan J."/>
            <person name="Riley R."/>
            <person name="Labutti K."/>
            <person name="Andreopoulos B."/>
            <person name="Lipzen A."/>
            <person name="Chen C."/>
            <person name="Yanf M."/>
            <person name="Daum C."/>
            <person name="Ng V."/>
            <person name="Clum A."/>
            <person name="Steindorff A."/>
            <person name="Ohm R."/>
            <person name="Martin F."/>
            <person name="Silar P."/>
            <person name="Natvig D."/>
            <person name="Lalanne C."/>
            <person name="Gautier V."/>
            <person name="Ament-Velasquez S.L."/>
            <person name="Kruys A."/>
            <person name="Hutchinson M.I."/>
            <person name="Powell A.J."/>
            <person name="Barry K."/>
            <person name="Miller A.N."/>
            <person name="Grigoriev I.V."/>
            <person name="Debuchy R."/>
            <person name="Gladieux P."/>
            <person name="Thoren M.H."/>
            <person name="Johannesson H."/>
        </authorList>
    </citation>
    <scope>NUCLEOTIDE SEQUENCE</scope>
    <source>
        <strain evidence="3">CBS 314.62</strain>
    </source>
</reference>
<accession>A0AAE0XFZ9</accession>
<evidence type="ECO:0000313" key="3">
    <source>
        <dbReference type="EMBL" id="KAK3692550.1"/>
    </source>
</evidence>
<keyword evidence="4" id="KW-1185">Reference proteome</keyword>
<reference evidence="3" key="1">
    <citation type="journal article" date="2023" name="Mol. Phylogenet. Evol.">
        <title>Genome-scale phylogeny and comparative genomics of the fungal order Sordariales.</title>
        <authorList>
            <person name="Hensen N."/>
            <person name="Bonometti L."/>
            <person name="Westerberg I."/>
            <person name="Brannstrom I.O."/>
            <person name="Guillou S."/>
            <person name="Cros-Aarteil S."/>
            <person name="Calhoun S."/>
            <person name="Haridas S."/>
            <person name="Kuo A."/>
            <person name="Mondo S."/>
            <person name="Pangilinan J."/>
            <person name="Riley R."/>
            <person name="LaButti K."/>
            <person name="Andreopoulos B."/>
            <person name="Lipzen A."/>
            <person name="Chen C."/>
            <person name="Yan M."/>
            <person name="Daum C."/>
            <person name="Ng V."/>
            <person name="Clum A."/>
            <person name="Steindorff A."/>
            <person name="Ohm R.A."/>
            <person name="Martin F."/>
            <person name="Silar P."/>
            <person name="Natvig D.O."/>
            <person name="Lalanne C."/>
            <person name="Gautier V."/>
            <person name="Ament-Velasquez S.L."/>
            <person name="Kruys A."/>
            <person name="Hutchinson M.I."/>
            <person name="Powell A.J."/>
            <person name="Barry K."/>
            <person name="Miller A.N."/>
            <person name="Grigoriev I.V."/>
            <person name="Debuchy R."/>
            <person name="Gladieux P."/>
            <person name="Hiltunen Thoren M."/>
            <person name="Johannesson H."/>
        </authorList>
    </citation>
    <scope>NUCLEOTIDE SEQUENCE</scope>
    <source>
        <strain evidence="3">CBS 314.62</strain>
    </source>
</reference>
<evidence type="ECO:0000256" key="2">
    <source>
        <dbReference type="SAM" id="Phobius"/>
    </source>
</evidence>
<gene>
    <name evidence="3" type="ORF">B0T22DRAFT_447509</name>
</gene>
<keyword evidence="2" id="KW-1133">Transmembrane helix</keyword>
<organism evidence="3 4">
    <name type="scientific">Podospora appendiculata</name>
    <dbReference type="NCBI Taxonomy" id="314037"/>
    <lineage>
        <taxon>Eukaryota</taxon>
        <taxon>Fungi</taxon>
        <taxon>Dikarya</taxon>
        <taxon>Ascomycota</taxon>
        <taxon>Pezizomycotina</taxon>
        <taxon>Sordariomycetes</taxon>
        <taxon>Sordariomycetidae</taxon>
        <taxon>Sordariales</taxon>
        <taxon>Podosporaceae</taxon>
        <taxon>Podospora</taxon>
    </lineage>
</organism>
<evidence type="ECO:0000256" key="1">
    <source>
        <dbReference type="SAM" id="MobiDB-lite"/>
    </source>
</evidence>
<protein>
    <submittedName>
        <fullName evidence="3">Uncharacterized protein</fullName>
    </submittedName>
</protein>
<keyword evidence="2" id="KW-0472">Membrane</keyword>
<proteinExistence type="predicted"/>
<dbReference type="AlphaFoldDB" id="A0AAE0XFZ9"/>
<comment type="caution">
    <text evidence="3">The sequence shown here is derived from an EMBL/GenBank/DDBJ whole genome shotgun (WGS) entry which is preliminary data.</text>
</comment>
<name>A0AAE0XFZ9_9PEZI</name>
<feature type="region of interest" description="Disordered" evidence="1">
    <location>
        <begin position="150"/>
        <end position="198"/>
    </location>
</feature>
<dbReference type="Proteomes" id="UP001270362">
    <property type="component" value="Unassembled WGS sequence"/>
</dbReference>